<dbReference type="EMBL" id="ML996584">
    <property type="protein sequence ID" value="KAF2753477.1"/>
    <property type="molecule type" value="Genomic_DNA"/>
</dbReference>
<dbReference type="AlphaFoldDB" id="A0A6A6VW53"/>
<sequence length="208" mass="23346">MASQDSAFIPLVRTLKLHRLRHPSYEHVGPLPFIDAPQLAVGQEHQGFIPGLRAQENRVKDHKAAARSSPSLRRHHESVGLKSRASMQASLPTTVCPSLYGASEVHTFSARSRPLVGLVKQRSDLLFPFRRSYLSEPRDTLKHSSHYAMLTQERIMEEHAELDNRPEAAKRPWGDRAVDVAGPSLPLDYQEEAVHFVFNTSDGRTIGE</sequence>
<protein>
    <submittedName>
        <fullName evidence="2">Uncharacterized protein</fullName>
    </submittedName>
</protein>
<feature type="region of interest" description="Disordered" evidence="1">
    <location>
        <begin position="62"/>
        <end position="85"/>
    </location>
</feature>
<accession>A0A6A6VW53</accession>
<dbReference type="Proteomes" id="UP000799437">
    <property type="component" value="Unassembled WGS sequence"/>
</dbReference>
<dbReference type="RefSeq" id="XP_033595928.1">
    <property type="nucleotide sequence ID" value="XM_033748569.1"/>
</dbReference>
<name>A0A6A6VW53_9PEZI</name>
<proteinExistence type="predicted"/>
<evidence type="ECO:0000256" key="1">
    <source>
        <dbReference type="SAM" id="MobiDB-lite"/>
    </source>
</evidence>
<evidence type="ECO:0000313" key="2">
    <source>
        <dbReference type="EMBL" id="KAF2753477.1"/>
    </source>
</evidence>
<gene>
    <name evidence="2" type="ORF">EJ05DRAFT_514945</name>
</gene>
<dbReference type="GeneID" id="54489623"/>
<evidence type="ECO:0000313" key="3">
    <source>
        <dbReference type="Proteomes" id="UP000799437"/>
    </source>
</evidence>
<reference evidence="2" key="1">
    <citation type="journal article" date="2020" name="Stud. Mycol.">
        <title>101 Dothideomycetes genomes: a test case for predicting lifestyles and emergence of pathogens.</title>
        <authorList>
            <person name="Haridas S."/>
            <person name="Albert R."/>
            <person name="Binder M."/>
            <person name="Bloem J."/>
            <person name="Labutti K."/>
            <person name="Salamov A."/>
            <person name="Andreopoulos B."/>
            <person name="Baker S."/>
            <person name="Barry K."/>
            <person name="Bills G."/>
            <person name="Bluhm B."/>
            <person name="Cannon C."/>
            <person name="Castanera R."/>
            <person name="Culley D."/>
            <person name="Daum C."/>
            <person name="Ezra D."/>
            <person name="Gonzalez J."/>
            <person name="Henrissat B."/>
            <person name="Kuo A."/>
            <person name="Liang C."/>
            <person name="Lipzen A."/>
            <person name="Lutzoni F."/>
            <person name="Magnuson J."/>
            <person name="Mondo S."/>
            <person name="Nolan M."/>
            <person name="Ohm R."/>
            <person name="Pangilinan J."/>
            <person name="Park H.-J."/>
            <person name="Ramirez L."/>
            <person name="Alfaro M."/>
            <person name="Sun H."/>
            <person name="Tritt A."/>
            <person name="Yoshinaga Y."/>
            <person name="Zwiers L.-H."/>
            <person name="Turgeon B."/>
            <person name="Goodwin S."/>
            <person name="Spatafora J."/>
            <person name="Crous P."/>
            <person name="Grigoriev I."/>
        </authorList>
    </citation>
    <scope>NUCLEOTIDE SEQUENCE</scope>
    <source>
        <strain evidence="2">CBS 121739</strain>
    </source>
</reference>
<organism evidence="2 3">
    <name type="scientific">Pseudovirgaria hyperparasitica</name>
    <dbReference type="NCBI Taxonomy" id="470096"/>
    <lineage>
        <taxon>Eukaryota</taxon>
        <taxon>Fungi</taxon>
        <taxon>Dikarya</taxon>
        <taxon>Ascomycota</taxon>
        <taxon>Pezizomycotina</taxon>
        <taxon>Dothideomycetes</taxon>
        <taxon>Dothideomycetes incertae sedis</taxon>
        <taxon>Acrospermales</taxon>
        <taxon>Acrospermaceae</taxon>
        <taxon>Pseudovirgaria</taxon>
    </lineage>
</organism>
<keyword evidence="3" id="KW-1185">Reference proteome</keyword>